<gene>
    <name evidence="1" type="ORF">LEA_05714</name>
</gene>
<dbReference type="AlphaFoldDB" id="K1U841"/>
<dbReference type="InterPro" id="IPR050155">
    <property type="entry name" value="HAD-like_hydrolase_sf"/>
</dbReference>
<sequence length="139" mass="15352">ADVYNGIFDMLARLKTQNRLIGVATYKREDYAITLLDKFNLSGYCSVVHGADNFNQLTKSDIIRLCLNDLSCTVNDAIMIGDTIHDALAASEVGMDFIGVTWGFGFKSNEYYNNITSIGFAKYPLDILSILKGAEDFAS</sequence>
<dbReference type="InterPro" id="IPR023214">
    <property type="entry name" value="HAD_sf"/>
</dbReference>
<proteinExistence type="predicted"/>
<dbReference type="Gene3D" id="3.40.50.1000">
    <property type="entry name" value="HAD superfamily/HAD-like"/>
    <property type="match status" value="1"/>
</dbReference>
<feature type="non-terminal residue" evidence="1">
    <location>
        <position position="1"/>
    </location>
</feature>
<reference evidence="1" key="1">
    <citation type="journal article" date="2013" name="Environ. Microbiol.">
        <title>Microbiota from the distal guts of lean and obese adolescents exhibit partial functional redundancy besides clear differences in community structure.</title>
        <authorList>
            <person name="Ferrer M."/>
            <person name="Ruiz A."/>
            <person name="Lanza F."/>
            <person name="Haange S.B."/>
            <person name="Oberbach A."/>
            <person name="Till H."/>
            <person name="Bargiela R."/>
            <person name="Campoy C."/>
            <person name="Segura M.T."/>
            <person name="Richter M."/>
            <person name="von Bergen M."/>
            <person name="Seifert J."/>
            <person name="Suarez A."/>
        </authorList>
    </citation>
    <scope>NUCLEOTIDE SEQUENCE</scope>
</reference>
<dbReference type="Pfam" id="PF13419">
    <property type="entry name" value="HAD_2"/>
    <property type="match status" value="1"/>
</dbReference>
<dbReference type="GO" id="GO:0005829">
    <property type="term" value="C:cytosol"/>
    <property type="evidence" value="ECO:0007669"/>
    <property type="project" value="TreeGrafter"/>
</dbReference>
<comment type="caution">
    <text evidence="1">The sequence shown here is derived from an EMBL/GenBank/DDBJ whole genome shotgun (WGS) entry which is preliminary data.</text>
</comment>
<dbReference type="SUPFAM" id="SSF56784">
    <property type="entry name" value="HAD-like"/>
    <property type="match status" value="1"/>
</dbReference>
<dbReference type="InterPro" id="IPR041492">
    <property type="entry name" value="HAD_2"/>
</dbReference>
<dbReference type="PANTHER" id="PTHR43434">
    <property type="entry name" value="PHOSPHOGLYCOLATE PHOSPHATASE"/>
    <property type="match status" value="1"/>
</dbReference>
<evidence type="ECO:0000313" key="1">
    <source>
        <dbReference type="EMBL" id="EKC74465.1"/>
    </source>
</evidence>
<organism evidence="1">
    <name type="scientific">human gut metagenome</name>
    <dbReference type="NCBI Taxonomy" id="408170"/>
    <lineage>
        <taxon>unclassified sequences</taxon>
        <taxon>metagenomes</taxon>
        <taxon>organismal metagenomes</taxon>
    </lineage>
</organism>
<dbReference type="InterPro" id="IPR036412">
    <property type="entry name" value="HAD-like_sf"/>
</dbReference>
<dbReference type="EMBL" id="AJWY01003724">
    <property type="protein sequence ID" value="EKC74465.1"/>
    <property type="molecule type" value="Genomic_DNA"/>
</dbReference>
<name>K1U841_9ZZZZ</name>
<dbReference type="PANTHER" id="PTHR43434:SF20">
    <property type="entry name" value="5'-NUCLEOTIDASE"/>
    <property type="match status" value="1"/>
</dbReference>
<protein>
    <submittedName>
        <fullName evidence="1">5'-nucleotidase</fullName>
    </submittedName>
</protein>
<accession>K1U841</accession>
<dbReference type="GO" id="GO:0004713">
    <property type="term" value="F:protein tyrosine kinase activity"/>
    <property type="evidence" value="ECO:0007669"/>
    <property type="project" value="TreeGrafter"/>
</dbReference>